<dbReference type="PIRSF" id="PIRSF004884">
    <property type="entry name" value="Sugar_kin_arch"/>
    <property type="match status" value="1"/>
</dbReference>
<evidence type="ECO:0000313" key="3">
    <source>
        <dbReference type="Proteomes" id="UP001162155"/>
    </source>
</evidence>
<dbReference type="NCBIfam" id="TIGR00144">
    <property type="entry name" value="beta_RFAP_syn"/>
    <property type="match status" value="1"/>
</dbReference>
<proteinExistence type="predicted"/>
<evidence type="ECO:0000256" key="1">
    <source>
        <dbReference type="ARBA" id="ARBA00022679"/>
    </source>
</evidence>
<dbReference type="PANTHER" id="PTHR20861">
    <property type="entry name" value="HOMOSERINE/4-DIPHOSPHOCYTIDYL-2-C-METHYL-D-ERYTHRITOL KINASE"/>
    <property type="match status" value="1"/>
</dbReference>
<organism evidence="2 3">
    <name type="scientific">Pseudomonas syringae pv. papulans</name>
    <dbReference type="NCBI Taxonomy" id="83963"/>
    <lineage>
        <taxon>Bacteria</taxon>
        <taxon>Pseudomonadati</taxon>
        <taxon>Pseudomonadota</taxon>
        <taxon>Gammaproteobacteria</taxon>
        <taxon>Pseudomonadales</taxon>
        <taxon>Pseudomonadaceae</taxon>
        <taxon>Pseudomonas</taxon>
        <taxon>Pseudomonas syringae</taxon>
    </lineage>
</organism>
<keyword evidence="1" id="KW-0808">Transferase</keyword>
<dbReference type="PANTHER" id="PTHR20861:SF6">
    <property type="entry name" value="BETA-RIBOFURANOSYLPHENOL 5'-PHOSPHATE SYNTHASE"/>
    <property type="match status" value="1"/>
</dbReference>
<protein>
    <submittedName>
        <fullName evidence="2">Uncharacterized protein</fullName>
    </submittedName>
</protein>
<sequence length="327" mass="35614">MFKKIKISAPARIHVNLFDMSNNGYRQNGGIGFCLNGLDTVIEFYPDHEFQIIDNRPIPYTKEEEKLLTAFLQQMYTSGQFRKKMKVIFQAGPPPHSGFGTGTATKLACAEAASILNDTRPDQAELIAASGRGGTSGVGISTYFKGGLNVDLGVKQAGLALGPSSARQGPRKPPVSLINIHLPESWFIGVIILLNEKRISANEERDFFNKTCPIDSVSVHGSMYQALSGLACAAIENDIFTFCSAINATQTSQWKMAEWMTQSSDIRNLKNNLHKAGASCIGLSSLGPAIYFMAPNIDDLVGKLNIIDEHIFVKSSPNNLGRVVEID</sequence>
<evidence type="ECO:0000313" key="2">
    <source>
        <dbReference type="EMBL" id="MDH4622148.1"/>
    </source>
</evidence>
<dbReference type="GO" id="GO:0016740">
    <property type="term" value="F:transferase activity"/>
    <property type="evidence" value="ECO:0007669"/>
    <property type="project" value="UniProtKB-KW"/>
</dbReference>
<dbReference type="RefSeq" id="WP_057456639.1">
    <property type="nucleotide sequence ID" value="NZ_JAFFRY010000111.1"/>
</dbReference>
<dbReference type="InterPro" id="IPR020568">
    <property type="entry name" value="Ribosomal_Su5_D2-typ_SF"/>
</dbReference>
<accession>A0A3M3MJU9</accession>
<dbReference type="SUPFAM" id="SSF54211">
    <property type="entry name" value="Ribosomal protein S5 domain 2-like"/>
    <property type="match status" value="1"/>
</dbReference>
<dbReference type="Proteomes" id="UP001162155">
    <property type="component" value="Unassembled WGS sequence"/>
</dbReference>
<dbReference type="AlphaFoldDB" id="A0A3M3MJU9"/>
<comment type="caution">
    <text evidence="2">The sequence shown here is derived from an EMBL/GenBank/DDBJ whole genome shotgun (WGS) entry which is preliminary data.</text>
</comment>
<dbReference type="InterPro" id="IPR004422">
    <property type="entry name" value="RFAP_synthase"/>
</dbReference>
<name>A0A3M3MJU9_PSESX</name>
<reference evidence="2" key="1">
    <citation type="submission" date="2021-02" db="EMBL/GenBank/DDBJ databases">
        <title>Genome analysis of blister spot of apple pathogen from New York area.</title>
        <authorList>
            <person name="Kandel P."/>
            <person name="Hockett K.L."/>
            <person name="Santander R."/>
            <person name="Acimovic S."/>
        </authorList>
    </citation>
    <scope>NUCLEOTIDE SEQUENCE</scope>
    <source>
        <strain evidence="2">PSP1</strain>
    </source>
</reference>
<dbReference type="EMBL" id="JAFFRZ010000001">
    <property type="protein sequence ID" value="MDH4622148.1"/>
    <property type="molecule type" value="Genomic_DNA"/>
</dbReference>
<gene>
    <name evidence="2" type="ORF">JW322_10270</name>
</gene>